<organism evidence="4">
    <name type="scientific">Edaphobacter paludis</name>
    <dbReference type="NCBI Taxonomy" id="3035702"/>
    <lineage>
        <taxon>Bacteria</taxon>
        <taxon>Pseudomonadati</taxon>
        <taxon>Acidobacteriota</taxon>
        <taxon>Terriglobia</taxon>
        <taxon>Terriglobales</taxon>
        <taxon>Acidobacteriaceae</taxon>
        <taxon>Edaphobacter</taxon>
    </lineage>
</organism>
<reference evidence="4" key="1">
    <citation type="submission" date="2023-03" db="EMBL/GenBank/DDBJ databases">
        <title>Edaphobacter sp.</title>
        <authorList>
            <person name="Huber K.J."/>
            <person name="Papendorf J."/>
            <person name="Pilke C."/>
            <person name="Bunk B."/>
            <person name="Sproeer C."/>
            <person name="Pester M."/>
        </authorList>
    </citation>
    <scope>NUCLEOTIDE SEQUENCE</scope>
    <source>
        <strain evidence="4">DSM 109919</strain>
        <strain evidence="5">DSM 109920</strain>
    </source>
</reference>
<dbReference type="CDD" id="cd19756">
    <property type="entry name" value="Bbox2"/>
    <property type="match status" value="1"/>
</dbReference>
<evidence type="ECO:0000313" key="4">
    <source>
        <dbReference type="EMBL" id="XBH10596.1"/>
    </source>
</evidence>
<keyword evidence="2" id="KW-0812">Transmembrane</keyword>
<dbReference type="PROSITE" id="PS50119">
    <property type="entry name" value="ZF_BBOX"/>
    <property type="match status" value="1"/>
</dbReference>
<feature type="domain" description="B box-type" evidence="3">
    <location>
        <begin position="1"/>
        <end position="29"/>
    </location>
</feature>
<dbReference type="AlphaFoldDB" id="A0AAU7CZG2"/>
<keyword evidence="2" id="KW-0472">Membrane</keyword>
<accession>A0AAU7CZG2</accession>
<dbReference type="GO" id="GO:0008270">
    <property type="term" value="F:zinc ion binding"/>
    <property type="evidence" value="ECO:0007669"/>
    <property type="project" value="InterPro"/>
</dbReference>
<sequence length="401" mass="42094">MNCANHPDRERIAFCQNCGKPLCQECTRTVGSAVFCEPCLVAKLAGANAPNPAAGPIPGATYPVDGTIPPPPAVDEPNPGLAALLGFIPGVGAMYNGQYAKGIVHLIVFAVLVSLAGENGIFGLFIAGWVFYQVIEAHHTAQARRDGTPLPNPFGLNDLGERLGFGKAWPGGIHGGMSGQTSASAPDATVPPVAGYPPPAPGYPPYTPPPPTPSWDAPWENYVAPGTPFVGAATPPADLNPPYSGNRFPTGAIWLIALGAIFLIGNSGLFHGHSIHWFVPLLLIGFGVWQFVRKMTDTGSIADDGTAAYKFRLFHALRGSIWIMLVGVLFLLDSSHILSWGRSWPLFIIVAGVMAVLQRAAFSAAAAAPYPYPYPAAPPPGPVPTTTTSVVPSNTHDQEGK</sequence>
<dbReference type="InterPro" id="IPR054331">
    <property type="entry name" value="LiaF_TM"/>
</dbReference>
<dbReference type="RefSeq" id="WP_348268102.1">
    <property type="nucleotide sequence ID" value="NZ_CP121194.1"/>
</dbReference>
<feature type="transmembrane region" description="Helical" evidence="2">
    <location>
        <begin position="275"/>
        <end position="292"/>
    </location>
</feature>
<evidence type="ECO:0000256" key="1">
    <source>
        <dbReference type="SAM" id="MobiDB-lite"/>
    </source>
</evidence>
<evidence type="ECO:0000313" key="5">
    <source>
        <dbReference type="EMBL" id="XBH14024.1"/>
    </source>
</evidence>
<feature type="transmembrane region" description="Helical" evidence="2">
    <location>
        <begin position="103"/>
        <end position="132"/>
    </location>
</feature>
<dbReference type="EMBL" id="CP121195">
    <property type="protein sequence ID" value="XBH14024.1"/>
    <property type="molecule type" value="Genomic_DNA"/>
</dbReference>
<keyword evidence="2" id="KW-1133">Transmembrane helix</keyword>
<gene>
    <name evidence="4" type="ORF">P4G45_02415</name>
    <name evidence="5" type="ORF">P8936_02385</name>
</gene>
<dbReference type="Pfam" id="PF00643">
    <property type="entry name" value="zf-B_box"/>
    <property type="match status" value="1"/>
</dbReference>
<accession>A0AAU7D8I0</accession>
<feature type="transmembrane region" description="Helical" evidence="2">
    <location>
        <begin position="344"/>
        <end position="362"/>
    </location>
</feature>
<name>A0AAU7CZG2_9BACT</name>
<feature type="transmembrane region" description="Helical" evidence="2">
    <location>
        <begin position="251"/>
        <end position="269"/>
    </location>
</feature>
<dbReference type="EMBL" id="CP121194">
    <property type="protein sequence ID" value="XBH10596.1"/>
    <property type="molecule type" value="Genomic_DNA"/>
</dbReference>
<evidence type="ECO:0000259" key="3">
    <source>
        <dbReference type="PROSITE" id="PS50119"/>
    </source>
</evidence>
<protein>
    <submittedName>
        <fullName evidence="4">B-box zinc finger protein</fullName>
    </submittedName>
</protein>
<evidence type="ECO:0000256" key="2">
    <source>
        <dbReference type="SAM" id="Phobius"/>
    </source>
</evidence>
<dbReference type="KEGG" id="epl:P4G45_02415"/>
<proteinExistence type="predicted"/>
<dbReference type="InterPro" id="IPR000315">
    <property type="entry name" value="Znf_B-box"/>
</dbReference>
<feature type="region of interest" description="Disordered" evidence="1">
    <location>
        <begin position="381"/>
        <end position="401"/>
    </location>
</feature>
<feature type="compositionally biased region" description="Low complexity" evidence="1">
    <location>
        <begin position="384"/>
        <end position="393"/>
    </location>
</feature>
<dbReference type="Pfam" id="PF22570">
    <property type="entry name" value="LiaF-TM"/>
    <property type="match status" value="1"/>
</dbReference>
<feature type="transmembrane region" description="Helical" evidence="2">
    <location>
        <begin position="313"/>
        <end position="332"/>
    </location>
</feature>